<feature type="region of interest" description="Disordered" evidence="2">
    <location>
        <begin position="563"/>
        <end position="582"/>
    </location>
</feature>
<dbReference type="SUPFAM" id="SSF54373">
    <property type="entry name" value="FAD-linked reductases, C-terminal domain"/>
    <property type="match status" value="1"/>
</dbReference>
<dbReference type="InterPro" id="IPR000172">
    <property type="entry name" value="GMC_OxRdtase_N"/>
</dbReference>
<evidence type="ECO:0000259" key="4">
    <source>
        <dbReference type="PROSITE" id="PS00624"/>
    </source>
</evidence>
<evidence type="ECO:0000256" key="2">
    <source>
        <dbReference type="SAM" id="MobiDB-lite"/>
    </source>
</evidence>
<name>A0A9P6HYR8_9PEZI</name>
<dbReference type="InterPro" id="IPR012132">
    <property type="entry name" value="GMC_OxRdtase"/>
</dbReference>
<organism evidence="5 6">
    <name type="scientific">Colletotrichum karsti</name>
    <dbReference type="NCBI Taxonomy" id="1095194"/>
    <lineage>
        <taxon>Eukaryota</taxon>
        <taxon>Fungi</taxon>
        <taxon>Dikarya</taxon>
        <taxon>Ascomycota</taxon>
        <taxon>Pezizomycotina</taxon>
        <taxon>Sordariomycetes</taxon>
        <taxon>Hypocreomycetidae</taxon>
        <taxon>Glomerellales</taxon>
        <taxon>Glomerellaceae</taxon>
        <taxon>Colletotrichum</taxon>
        <taxon>Colletotrichum boninense species complex</taxon>
    </lineage>
</organism>
<dbReference type="GO" id="GO:0016614">
    <property type="term" value="F:oxidoreductase activity, acting on CH-OH group of donors"/>
    <property type="evidence" value="ECO:0007669"/>
    <property type="project" value="InterPro"/>
</dbReference>
<evidence type="ECO:0000256" key="1">
    <source>
        <dbReference type="ARBA" id="ARBA00010790"/>
    </source>
</evidence>
<dbReference type="Gene3D" id="3.30.560.10">
    <property type="entry name" value="Glucose Oxidase, domain 3"/>
    <property type="match status" value="1"/>
</dbReference>
<comment type="caution">
    <text evidence="5">The sequence shown here is derived from an EMBL/GenBank/DDBJ whole genome shotgun (WGS) entry which is preliminary data.</text>
</comment>
<reference evidence="5" key="1">
    <citation type="submission" date="2020-03" db="EMBL/GenBank/DDBJ databases">
        <authorList>
            <person name="He L."/>
        </authorList>
    </citation>
    <scope>NUCLEOTIDE SEQUENCE</scope>
    <source>
        <strain evidence="5">CkLH20</strain>
    </source>
</reference>
<dbReference type="PROSITE" id="PS00624">
    <property type="entry name" value="GMC_OXRED_2"/>
    <property type="match status" value="1"/>
</dbReference>
<comment type="similarity">
    <text evidence="1">Belongs to the GMC oxidoreductase family.</text>
</comment>
<dbReference type="GO" id="GO:0050660">
    <property type="term" value="F:flavin adenine dinucleotide binding"/>
    <property type="evidence" value="ECO:0007669"/>
    <property type="project" value="InterPro"/>
</dbReference>
<feature type="signal peptide" evidence="3">
    <location>
        <begin position="1"/>
        <end position="24"/>
    </location>
</feature>
<dbReference type="PIRSF" id="PIRSF000137">
    <property type="entry name" value="Alcohol_oxidase"/>
    <property type="match status" value="1"/>
</dbReference>
<feature type="domain" description="Glucose-methanol-choline oxidoreductase N-terminal" evidence="4">
    <location>
        <begin position="358"/>
        <end position="372"/>
    </location>
</feature>
<reference evidence="5" key="2">
    <citation type="submission" date="2020-11" db="EMBL/GenBank/DDBJ databases">
        <title>Whole genome sequencing of Colletotrichum sp.</title>
        <authorList>
            <person name="Li H."/>
        </authorList>
    </citation>
    <scope>NUCLEOTIDE SEQUENCE</scope>
    <source>
        <strain evidence="5">CkLH20</strain>
    </source>
</reference>
<dbReference type="PANTHER" id="PTHR11552:SF80">
    <property type="entry name" value="GMC OXIDOREDUCTASE"/>
    <property type="match status" value="1"/>
</dbReference>
<dbReference type="Proteomes" id="UP000781932">
    <property type="component" value="Unassembled WGS sequence"/>
</dbReference>
<keyword evidence="6" id="KW-1185">Reference proteome</keyword>
<protein>
    <recommendedName>
        <fullName evidence="4">Glucose-methanol-choline oxidoreductase N-terminal domain-containing protein</fullName>
    </recommendedName>
</protein>
<proteinExistence type="inferred from homology"/>
<dbReference type="GeneID" id="62164935"/>
<dbReference type="EMBL" id="JAATWM020000032">
    <property type="protein sequence ID" value="KAF9873333.1"/>
    <property type="molecule type" value="Genomic_DNA"/>
</dbReference>
<dbReference type="InterPro" id="IPR036188">
    <property type="entry name" value="FAD/NAD-bd_sf"/>
</dbReference>
<dbReference type="RefSeq" id="XP_038742794.1">
    <property type="nucleotide sequence ID" value="XM_038891861.1"/>
</dbReference>
<dbReference type="InterPro" id="IPR007867">
    <property type="entry name" value="GMC_OxRtase_C"/>
</dbReference>
<evidence type="ECO:0000256" key="3">
    <source>
        <dbReference type="SAM" id="SignalP"/>
    </source>
</evidence>
<gene>
    <name evidence="5" type="ORF">CkaCkLH20_09146</name>
</gene>
<sequence>MVFTRLISAVSALALLGVSSTVLAQDTAHNEAYDYIVIGSGPGGGPLAGNLARAGYLTLLLEAGDDESHDIRTALANGDYALTDSNSWGFWVKHHSDPEIELRNNHLTWRLPNGTYWVGNGARAPPEVELLGVYYPRGATIGGSAIVNAMATLLPSDSDWDYVASITGDESWSHERMRRVFETVEKNNYLPENTPGHGFDGILETNLGNGSQYLDIPGLLDVYGSQVKSLGLDPGNVMEMLGSDPNFLSEERDTTVGLWGLPFHASAKWERSSPRDYIFETLAVKNEDGSNKYPLTLSKTSLATKVLFDKQQGNKPKAIGVEYLKGASTYGADPRRNASTPGELRQAFASREVIVSGGTFNSPQLLQLSGIGDTKDLEALGIEVIADLPGVGRNLQDNQEYPVVGYAQRNFTLIPHPNDPICAKGEPNDACYELWKQGLGPYMRPGYNTNALLMRSNFSLDGERDIFIFSVPGAFRGFWPMVQQAELVPRPNTAGFSTVKMHPQNTAGYVKLRSADPTEQPEINFQLYEEGAETDLGALSEIAAWGRRVMGDVEEPWGPVEPAEPPCSEIGSDGRCQDGDGRSDQDWIREQTFGHHPSGTCAIGPKEDGMAVLDSRFRVHGVEGLRVVDASAFPRAPGAFPVIATFMVSQKASEVILEDAEALK</sequence>
<dbReference type="SUPFAM" id="SSF51905">
    <property type="entry name" value="FAD/NAD(P)-binding domain"/>
    <property type="match status" value="1"/>
</dbReference>
<dbReference type="OrthoDB" id="269227at2759"/>
<dbReference type="PANTHER" id="PTHR11552">
    <property type="entry name" value="GLUCOSE-METHANOL-CHOLINE GMC OXIDOREDUCTASE"/>
    <property type="match status" value="1"/>
</dbReference>
<dbReference type="Pfam" id="PF00732">
    <property type="entry name" value="GMC_oxred_N"/>
    <property type="match status" value="2"/>
</dbReference>
<accession>A0A9P6HYR8</accession>
<keyword evidence="3" id="KW-0732">Signal</keyword>
<feature type="chain" id="PRO_5040356403" description="Glucose-methanol-choline oxidoreductase N-terminal domain-containing protein" evidence="3">
    <location>
        <begin position="25"/>
        <end position="664"/>
    </location>
</feature>
<evidence type="ECO:0000313" key="5">
    <source>
        <dbReference type="EMBL" id="KAF9873333.1"/>
    </source>
</evidence>
<evidence type="ECO:0000313" key="6">
    <source>
        <dbReference type="Proteomes" id="UP000781932"/>
    </source>
</evidence>
<dbReference type="AlphaFoldDB" id="A0A9P6HYR8"/>
<dbReference type="Gene3D" id="3.50.50.60">
    <property type="entry name" value="FAD/NAD(P)-binding domain"/>
    <property type="match status" value="1"/>
</dbReference>
<dbReference type="Pfam" id="PF05199">
    <property type="entry name" value="GMC_oxred_C"/>
    <property type="match status" value="1"/>
</dbReference>